<feature type="compositionally biased region" description="Basic residues" evidence="2">
    <location>
        <begin position="665"/>
        <end position="674"/>
    </location>
</feature>
<reference evidence="3 4" key="1">
    <citation type="submission" date="2016-04" db="EMBL/GenBank/DDBJ databases">
        <title>A degradative enzymes factory behind the ericoid mycorrhizal symbiosis.</title>
        <authorList>
            <consortium name="DOE Joint Genome Institute"/>
            <person name="Martino E."/>
            <person name="Morin E."/>
            <person name="Grelet G."/>
            <person name="Kuo A."/>
            <person name="Kohler A."/>
            <person name="Daghino S."/>
            <person name="Barry K."/>
            <person name="Choi C."/>
            <person name="Cichocki N."/>
            <person name="Clum A."/>
            <person name="Copeland A."/>
            <person name="Hainaut M."/>
            <person name="Haridas S."/>
            <person name="Labutti K."/>
            <person name="Lindquist E."/>
            <person name="Lipzen A."/>
            <person name="Khouja H.-R."/>
            <person name="Murat C."/>
            <person name="Ohm R."/>
            <person name="Olson A."/>
            <person name="Spatafora J."/>
            <person name="Veneault-Fourrey C."/>
            <person name="Henrissat B."/>
            <person name="Grigoriev I."/>
            <person name="Martin F."/>
            <person name="Perotto S."/>
        </authorList>
    </citation>
    <scope>NUCLEOTIDE SEQUENCE [LARGE SCALE GENOMIC DNA]</scope>
    <source>
        <strain evidence="3 4">F</strain>
    </source>
</reference>
<feature type="region of interest" description="Disordered" evidence="2">
    <location>
        <begin position="784"/>
        <end position="808"/>
    </location>
</feature>
<feature type="region of interest" description="Disordered" evidence="2">
    <location>
        <begin position="872"/>
        <end position="903"/>
    </location>
</feature>
<sequence>MYPSRFEATPVPAPGCRVSRYELASVYRDARALLQAGTSDARAWVHTGTRDDVIDLTGEDDDIEPQLCDQISSLAIAAPFEPFQIRPRERSGQRHTSGTTSPSTQASSSPRRSQSSQSSATTSSRSNKRKESESESGDAGDTRSGSIKRRLRPRGQVNYNEDAAFGEAMDLDEPEPERDMPESIERSANDSNGESDSNASDTEVWEVKRVVAEKRGPRIHEFLLDWVGSDEQNWIAARRCQCRDLIADFRAIPRVPADTHYLANLERNRLRRADNARRTGAARPQNIRPKGPGSYRNPKTGRFEKRRATPQLPLFDVETSDSDTEDEPESEIGSPEPSSWRRQEAHIRTPSNTPSLDHFSASINGSPASMTSDIHPPDLQQDNLEEAEETVVWVRKTPAADDDSSSQPSGDKGKRPIQTAKITWIRDTPGFEDEHSSFAHSEGTLVFTSTKSKTSQTSKIPSLDGAEPMAPVPPKLPHTHLKAFGLPSINSRSSPTVTQQTSRWTAVKSSAIATSSGSPRQASVIPMTKPKVSQIASCNSPLLPAMIDQRCNLPQQNLPAVAQAIITRPGSFSGVSSVSRTPSSSHSASMGHIRIPFRAISTSKSMPPPPPRSSPRADQEPAGLQSDAHLQFAKPVAFTSPLPVAVSSRGGQRVPFTAPREARTLKRPKLKAKKPLVSPRRPANTMAFVSNSYKPSQPASLNWSPPASPVRSTSTKKFSDPAPGFARLPEPAVTPSVDYASKPMPTSDVAVHSVRTEPLIDISDLLELATSITAARRSTSNIPLPRAIPETSIPPEAPHRSCQSMTASAPGKVQQAAESKKFAPKMPGGAGEVRPFPQRKTSYVHHASQGAAKKVLSVHGVTINLGKYSDGSRCNSSTTATPDTMRKSRSPIRREPPNKGTKQRKFVRDRYTQAIEDEIASNTGPHVASKKAIGAILTAASANAYRPAPTVAVPRNIERSPSVATKWFIAARKKEKEEALARAPKGLRSELNRDFGPWYPQGLCEAAKRVEAENFNWECRRLGVNYSRDTPLPSIET</sequence>
<feature type="region of interest" description="Disordered" evidence="2">
    <location>
        <begin position="272"/>
        <end position="421"/>
    </location>
</feature>
<evidence type="ECO:0008006" key="5">
    <source>
        <dbReference type="Google" id="ProtNLM"/>
    </source>
</evidence>
<dbReference type="CDD" id="cd00024">
    <property type="entry name" value="CD_CSD"/>
    <property type="match status" value="1"/>
</dbReference>
<feature type="region of interest" description="Disordered" evidence="2">
    <location>
        <begin position="80"/>
        <end position="202"/>
    </location>
</feature>
<feature type="region of interest" description="Disordered" evidence="2">
    <location>
        <begin position="572"/>
        <end position="623"/>
    </location>
</feature>
<feature type="compositionally biased region" description="Polar residues" evidence="2">
    <location>
        <begin position="189"/>
        <end position="201"/>
    </location>
</feature>
<dbReference type="Proteomes" id="UP000235786">
    <property type="component" value="Unassembled WGS sequence"/>
</dbReference>
<dbReference type="Gene3D" id="2.40.50.40">
    <property type="match status" value="1"/>
</dbReference>
<dbReference type="SUPFAM" id="SSF54160">
    <property type="entry name" value="Chromo domain-like"/>
    <property type="match status" value="1"/>
</dbReference>
<feature type="compositionally biased region" description="Polar residues" evidence="2">
    <location>
        <begin position="695"/>
        <end position="716"/>
    </location>
</feature>
<name>A0A2J6R1A8_HYAVF</name>
<feature type="region of interest" description="Disordered" evidence="2">
    <location>
        <begin position="644"/>
        <end position="680"/>
    </location>
</feature>
<evidence type="ECO:0000256" key="2">
    <source>
        <dbReference type="SAM" id="MobiDB-lite"/>
    </source>
</evidence>
<dbReference type="OrthoDB" id="112058at2759"/>
<gene>
    <name evidence="3" type="ORF">L207DRAFT_180177</name>
</gene>
<keyword evidence="4" id="KW-1185">Reference proteome</keyword>
<proteinExistence type="predicted"/>
<feature type="region of interest" description="Disordered" evidence="2">
    <location>
        <begin position="695"/>
        <end position="730"/>
    </location>
</feature>
<comment type="subunit">
    <text evidence="1">Component of the NuA4 histone acetyltransferase complex.</text>
</comment>
<feature type="compositionally biased region" description="Low complexity" evidence="2">
    <location>
        <begin position="572"/>
        <end position="589"/>
    </location>
</feature>
<feature type="compositionally biased region" description="Low complexity" evidence="2">
    <location>
        <begin position="96"/>
        <end position="125"/>
    </location>
</feature>
<dbReference type="AlphaFoldDB" id="A0A2J6R1A8"/>
<evidence type="ECO:0000256" key="1">
    <source>
        <dbReference type="ARBA" id="ARBA00011353"/>
    </source>
</evidence>
<organism evidence="3 4">
    <name type="scientific">Hyaloscypha variabilis (strain UAMH 11265 / GT02V1 / F)</name>
    <name type="common">Meliniomyces variabilis</name>
    <dbReference type="NCBI Taxonomy" id="1149755"/>
    <lineage>
        <taxon>Eukaryota</taxon>
        <taxon>Fungi</taxon>
        <taxon>Dikarya</taxon>
        <taxon>Ascomycota</taxon>
        <taxon>Pezizomycotina</taxon>
        <taxon>Leotiomycetes</taxon>
        <taxon>Helotiales</taxon>
        <taxon>Hyaloscyphaceae</taxon>
        <taxon>Hyaloscypha</taxon>
        <taxon>Hyaloscypha variabilis</taxon>
    </lineage>
</organism>
<protein>
    <recommendedName>
        <fullName evidence="5">Chromo domain-containing protein</fullName>
    </recommendedName>
</protein>
<feature type="compositionally biased region" description="Acidic residues" evidence="2">
    <location>
        <begin position="318"/>
        <end position="330"/>
    </location>
</feature>
<feature type="compositionally biased region" description="Basic and acidic residues" evidence="2">
    <location>
        <begin position="177"/>
        <end position="188"/>
    </location>
</feature>
<evidence type="ECO:0000313" key="3">
    <source>
        <dbReference type="EMBL" id="PMD32296.1"/>
    </source>
</evidence>
<accession>A0A2J6R1A8</accession>
<feature type="compositionally biased region" description="Polar residues" evidence="2">
    <location>
        <begin position="349"/>
        <end position="372"/>
    </location>
</feature>
<evidence type="ECO:0000313" key="4">
    <source>
        <dbReference type="Proteomes" id="UP000235786"/>
    </source>
</evidence>
<feature type="compositionally biased region" description="Polar residues" evidence="2">
    <location>
        <begin position="872"/>
        <end position="882"/>
    </location>
</feature>
<dbReference type="EMBL" id="KZ613959">
    <property type="protein sequence ID" value="PMD32296.1"/>
    <property type="molecule type" value="Genomic_DNA"/>
</dbReference>
<dbReference type="InterPro" id="IPR016197">
    <property type="entry name" value="Chromo-like_dom_sf"/>
</dbReference>